<evidence type="ECO:0000313" key="2">
    <source>
        <dbReference type="Proteomes" id="UP000269945"/>
    </source>
</evidence>
<keyword evidence="2" id="KW-1185">Reference proteome</keyword>
<name>A0A9X9MF05_GULGU</name>
<comment type="caution">
    <text evidence="1">The sequence shown here is derived from an EMBL/GenBank/DDBJ whole genome shotgun (WGS) entry which is preliminary data.</text>
</comment>
<dbReference type="Proteomes" id="UP000269945">
    <property type="component" value="Unassembled WGS sequence"/>
</dbReference>
<evidence type="ECO:0000313" key="1">
    <source>
        <dbReference type="EMBL" id="VCX43291.1"/>
    </source>
</evidence>
<reference evidence="1 2" key="1">
    <citation type="submission" date="2018-10" db="EMBL/GenBank/DDBJ databases">
        <authorList>
            <person name="Ekblom R."/>
            <person name="Jareborg N."/>
        </authorList>
    </citation>
    <scope>NUCLEOTIDE SEQUENCE [LARGE SCALE GENOMIC DNA]</scope>
    <source>
        <tissue evidence="1">Muscle</tissue>
    </source>
</reference>
<gene>
    <name evidence="1" type="ORF">BN2614_LOCUS1</name>
</gene>
<organism evidence="1 2">
    <name type="scientific">Gulo gulo</name>
    <name type="common">Wolverine</name>
    <name type="synonym">Gluton</name>
    <dbReference type="NCBI Taxonomy" id="48420"/>
    <lineage>
        <taxon>Eukaryota</taxon>
        <taxon>Metazoa</taxon>
        <taxon>Chordata</taxon>
        <taxon>Craniata</taxon>
        <taxon>Vertebrata</taxon>
        <taxon>Euteleostomi</taxon>
        <taxon>Mammalia</taxon>
        <taxon>Eutheria</taxon>
        <taxon>Laurasiatheria</taxon>
        <taxon>Carnivora</taxon>
        <taxon>Caniformia</taxon>
        <taxon>Musteloidea</taxon>
        <taxon>Mustelidae</taxon>
        <taxon>Guloninae</taxon>
        <taxon>Gulo</taxon>
    </lineage>
</organism>
<dbReference type="EMBL" id="CYRY02047307">
    <property type="protein sequence ID" value="VCX43291.1"/>
    <property type="molecule type" value="Genomic_DNA"/>
</dbReference>
<proteinExistence type="predicted"/>
<accession>A0A9X9MF05</accession>
<feature type="non-terminal residue" evidence="1">
    <location>
        <position position="1"/>
    </location>
</feature>
<sequence length="73" mass="8191">MKNCPRHPDGFPSAFILPLRSGNSLNTKEDLNDQWGWILLSSDLRGVTCKDALGNVWKMPRRINVGLLGNKVE</sequence>
<protein>
    <submittedName>
        <fullName evidence="1">Uncharacterized protein</fullName>
    </submittedName>
</protein>
<dbReference type="AlphaFoldDB" id="A0A9X9MF05"/>